<dbReference type="AlphaFoldDB" id="A0A8R7V9M6"/>
<reference evidence="1" key="2">
    <citation type="submission" date="2018-03" db="EMBL/GenBank/DDBJ databases">
        <title>The Triticum urartu genome reveals the dynamic nature of wheat genome evolution.</title>
        <authorList>
            <person name="Ling H."/>
            <person name="Ma B."/>
            <person name="Shi X."/>
            <person name="Liu H."/>
            <person name="Dong L."/>
            <person name="Sun H."/>
            <person name="Cao Y."/>
            <person name="Gao Q."/>
            <person name="Zheng S."/>
            <person name="Li Y."/>
            <person name="Yu Y."/>
            <person name="Du H."/>
            <person name="Qi M."/>
            <person name="Li Y."/>
            <person name="Yu H."/>
            <person name="Cui Y."/>
            <person name="Wang N."/>
            <person name="Chen C."/>
            <person name="Wu H."/>
            <person name="Zhao Y."/>
            <person name="Zhang J."/>
            <person name="Li Y."/>
            <person name="Zhou W."/>
            <person name="Zhang B."/>
            <person name="Hu W."/>
            <person name="Eijk M."/>
            <person name="Tang J."/>
            <person name="Witsenboer H."/>
            <person name="Zhao S."/>
            <person name="Li Z."/>
            <person name="Zhang A."/>
            <person name="Wang D."/>
            <person name="Liang C."/>
        </authorList>
    </citation>
    <scope>NUCLEOTIDE SEQUENCE [LARGE SCALE GENOMIC DNA]</scope>
    <source>
        <strain evidence="1">cv. G1812</strain>
    </source>
</reference>
<evidence type="ECO:0000313" key="2">
    <source>
        <dbReference type="EnsemblPlants" id="TuG1812S0000213500.01.T02.s_cds15215"/>
    </source>
</evidence>
<evidence type="ECO:0000313" key="1">
    <source>
        <dbReference type="EnsemblPlants" id="TuG1812G0700005416.01.T01.cds281319"/>
    </source>
</evidence>
<dbReference type="Proteomes" id="UP000015106">
    <property type="component" value="Chromosome 7"/>
</dbReference>
<keyword evidence="3" id="KW-1185">Reference proteome</keyword>
<reference evidence="1" key="3">
    <citation type="submission" date="2022-06" db="UniProtKB">
        <authorList>
            <consortium name="EnsemblPlants"/>
        </authorList>
    </citation>
    <scope>IDENTIFICATION</scope>
</reference>
<name>A0A8R7V9M6_TRIUA</name>
<evidence type="ECO:0000313" key="3">
    <source>
        <dbReference type="Proteomes" id="UP000015106"/>
    </source>
</evidence>
<reference evidence="3" key="1">
    <citation type="journal article" date="2013" name="Nature">
        <title>Draft genome of the wheat A-genome progenitor Triticum urartu.</title>
        <authorList>
            <person name="Ling H.Q."/>
            <person name="Zhao S."/>
            <person name="Liu D."/>
            <person name="Wang J."/>
            <person name="Sun H."/>
            <person name="Zhang C."/>
            <person name="Fan H."/>
            <person name="Li D."/>
            <person name="Dong L."/>
            <person name="Tao Y."/>
            <person name="Gao C."/>
            <person name="Wu H."/>
            <person name="Li Y."/>
            <person name="Cui Y."/>
            <person name="Guo X."/>
            <person name="Zheng S."/>
            <person name="Wang B."/>
            <person name="Yu K."/>
            <person name="Liang Q."/>
            <person name="Yang W."/>
            <person name="Lou X."/>
            <person name="Chen J."/>
            <person name="Feng M."/>
            <person name="Jian J."/>
            <person name="Zhang X."/>
            <person name="Luo G."/>
            <person name="Jiang Y."/>
            <person name="Liu J."/>
            <person name="Wang Z."/>
            <person name="Sha Y."/>
            <person name="Zhang B."/>
            <person name="Wu H."/>
            <person name="Tang D."/>
            <person name="Shen Q."/>
            <person name="Xue P."/>
            <person name="Zou S."/>
            <person name="Wang X."/>
            <person name="Liu X."/>
            <person name="Wang F."/>
            <person name="Yang Y."/>
            <person name="An X."/>
            <person name="Dong Z."/>
            <person name="Zhang K."/>
            <person name="Zhang X."/>
            <person name="Luo M.C."/>
            <person name="Dvorak J."/>
            <person name="Tong Y."/>
            <person name="Wang J."/>
            <person name="Yang H."/>
            <person name="Li Z."/>
            <person name="Wang D."/>
            <person name="Zhang A."/>
            <person name="Wang J."/>
        </authorList>
    </citation>
    <scope>NUCLEOTIDE SEQUENCE</scope>
    <source>
        <strain evidence="3">cv. G1812</strain>
    </source>
</reference>
<accession>A0A8R7V9M6</accession>
<dbReference type="EnsemblPlants" id="TuG1812G0700005416.01.T01">
    <property type="protein sequence ID" value="TuG1812G0700005416.01.T01.cds281319"/>
    <property type="gene ID" value="TuG1812G0700005416.01"/>
</dbReference>
<proteinExistence type="predicted"/>
<protein>
    <submittedName>
        <fullName evidence="1">Uncharacterized protein</fullName>
    </submittedName>
</protein>
<dbReference type="EnsemblPlants" id="TuG1812S0000213500.01.T02">
    <property type="protein sequence ID" value="TuG1812S0000213500.01.T02.s_cds15215"/>
    <property type="gene ID" value="TuG1812S0000213500.01"/>
</dbReference>
<gene>
    <name evidence="2" type="primary">LOC125527753</name>
</gene>
<dbReference type="Gramene" id="TuG1812G0700005416.01.T01">
    <property type="protein sequence ID" value="TuG1812G0700005416.01.T01.cds281319"/>
    <property type="gene ID" value="TuG1812G0700005416.01"/>
</dbReference>
<sequence>APSIHGICEFRQFFCWIYIPLKVSSTAAYLRCCWEKPNKSWEIRKLSEHHGKLAAKKQSMSCGPAVYFC</sequence>
<dbReference type="Gramene" id="TuG1812S0000213500.01.T02">
    <property type="protein sequence ID" value="TuG1812S0000213500.01.T02.s_cds15215"/>
    <property type="gene ID" value="TuG1812S0000213500.01"/>
</dbReference>
<organism evidence="1 3">
    <name type="scientific">Triticum urartu</name>
    <name type="common">Red wild einkorn</name>
    <name type="synonym">Crithodium urartu</name>
    <dbReference type="NCBI Taxonomy" id="4572"/>
    <lineage>
        <taxon>Eukaryota</taxon>
        <taxon>Viridiplantae</taxon>
        <taxon>Streptophyta</taxon>
        <taxon>Embryophyta</taxon>
        <taxon>Tracheophyta</taxon>
        <taxon>Spermatophyta</taxon>
        <taxon>Magnoliopsida</taxon>
        <taxon>Liliopsida</taxon>
        <taxon>Poales</taxon>
        <taxon>Poaceae</taxon>
        <taxon>BOP clade</taxon>
        <taxon>Pooideae</taxon>
        <taxon>Triticodae</taxon>
        <taxon>Triticeae</taxon>
        <taxon>Triticinae</taxon>
        <taxon>Triticum</taxon>
    </lineage>
</organism>